<dbReference type="STRING" id="1328313.DS2_11243"/>
<dbReference type="NCBIfam" id="TIGR01509">
    <property type="entry name" value="HAD-SF-IA-v3"/>
    <property type="match status" value="1"/>
</dbReference>
<evidence type="ECO:0000313" key="1">
    <source>
        <dbReference type="EMBL" id="EWH09703.1"/>
    </source>
</evidence>
<evidence type="ECO:0000313" key="2">
    <source>
        <dbReference type="Proteomes" id="UP000019276"/>
    </source>
</evidence>
<proteinExistence type="predicted"/>
<protein>
    <submittedName>
        <fullName evidence="1">HAD family hydrolase</fullName>
    </submittedName>
</protein>
<dbReference type="Gene3D" id="1.10.150.240">
    <property type="entry name" value="Putative phosphatase, domain 2"/>
    <property type="match status" value="1"/>
</dbReference>
<dbReference type="Proteomes" id="UP000019276">
    <property type="component" value="Unassembled WGS sequence"/>
</dbReference>
<dbReference type="InterPro" id="IPR041492">
    <property type="entry name" value="HAD_2"/>
</dbReference>
<dbReference type="InterPro" id="IPR023214">
    <property type="entry name" value="HAD_sf"/>
</dbReference>
<dbReference type="Gene3D" id="3.40.50.1000">
    <property type="entry name" value="HAD superfamily/HAD-like"/>
    <property type="match status" value="1"/>
</dbReference>
<keyword evidence="2" id="KW-1185">Reference proteome</keyword>
<name>W7QP91_9ALTE</name>
<dbReference type="InterPro" id="IPR006439">
    <property type="entry name" value="HAD-SF_hydro_IA"/>
</dbReference>
<gene>
    <name evidence="1" type="ORF">DS2_11243</name>
</gene>
<dbReference type="OrthoDB" id="9782449at2"/>
<dbReference type="SUPFAM" id="SSF56784">
    <property type="entry name" value="HAD-like"/>
    <property type="match status" value="1"/>
</dbReference>
<accession>W7QP91</accession>
<organism evidence="1 2">
    <name type="scientific">Catenovulum agarivorans DS-2</name>
    <dbReference type="NCBI Taxonomy" id="1328313"/>
    <lineage>
        <taxon>Bacteria</taxon>
        <taxon>Pseudomonadati</taxon>
        <taxon>Pseudomonadota</taxon>
        <taxon>Gammaproteobacteria</taxon>
        <taxon>Alteromonadales</taxon>
        <taxon>Alteromonadaceae</taxon>
        <taxon>Catenovulum</taxon>
    </lineage>
</organism>
<dbReference type="PANTHER" id="PTHR43434">
    <property type="entry name" value="PHOSPHOGLYCOLATE PHOSPHATASE"/>
    <property type="match status" value="1"/>
</dbReference>
<dbReference type="PATRIC" id="fig|1328313.3.peg.2301"/>
<dbReference type="AlphaFoldDB" id="W7QP91"/>
<comment type="caution">
    <text evidence="1">The sequence shown here is derived from an EMBL/GenBank/DDBJ whole genome shotgun (WGS) entry which is preliminary data.</text>
</comment>
<sequence length="201" mass="21471">MDSIGRIVSSVQNAARSLDIEVPDAESAKSIIGLSLPKAIATLFDDVDESLHPELVKRYSQQYVQLDTTPTPMFECAEELLIKLKNAGCLLAVATGKSRAGLNRVFNSTGLAHLFDASICADESQSKPHPAMLETLLTKLDVSKQQTVMIGDTVHDLQMALNAGIDSIGVTCGVNDAATLTKLSPIAVADDMRALSSVLFR</sequence>
<keyword evidence="1" id="KW-0378">Hydrolase</keyword>
<dbReference type="PANTHER" id="PTHR43434:SF24">
    <property type="entry name" value="HYDROLASE-RELATED"/>
    <property type="match status" value="1"/>
</dbReference>
<dbReference type="InterPro" id="IPR036412">
    <property type="entry name" value="HAD-like_sf"/>
</dbReference>
<dbReference type="NCBIfam" id="TIGR01549">
    <property type="entry name" value="HAD-SF-IA-v1"/>
    <property type="match status" value="1"/>
</dbReference>
<dbReference type="GO" id="GO:0005829">
    <property type="term" value="C:cytosol"/>
    <property type="evidence" value="ECO:0007669"/>
    <property type="project" value="TreeGrafter"/>
</dbReference>
<dbReference type="eggNOG" id="COG0546">
    <property type="taxonomic scope" value="Bacteria"/>
</dbReference>
<dbReference type="InterPro" id="IPR050155">
    <property type="entry name" value="HAD-like_hydrolase_sf"/>
</dbReference>
<dbReference type="EMBL" id="ARZY01000020">
    <property type="protein sequence ID" value="EWH09703.1"/>
    <property type="molecule type" value="Genomic_DNA"/>
</dbReference>
<reference evidence="1 2" key="1">
    <citation type="journal article" date="2014" name="Genome Announc.">
        <title>Draft Genome Sequence of the Agar-Degrading Bacterium Catenovulum sp. Strain DS-2, Isolated from Intestines of Haliotis diversicolor.</title>
        <authorList>
            <person name="Shan D."/>
            <person name="Li X."/>
            <person name="Gu Z."/>
            <person name="Wei G."/>
            <person name="Gao Z."/>
            <person name="Shao Z."/>
        </authorList>
    </citation>
    <scope>NUCLEOTIDE SEQUENCE [LARGE SCALE GENOMIC DNA]</scope>
    <source>
        <strain evidence="1 2">DS-2</strain>
    </source>
</reference>
<dbReference type="InterPro" id="IPR023198">
    <property type="entry name" value="PGP-like_dom2"/>
</dbReference>
<dbReference type="GO" id="GO:0006281">
    <property type="term" value="P:DNA repair"/>
    <property type="evidence" value="ECO:0007669"/>
    <property type="project" value="TreeGrafter"/>
</dbReference>
<dbReference type="GO" id="GO:0008967">
    <property type="term" value="F:phosphoglycolate phosphatase activity"/>
    <property type="evidence" value="ECO:0007669"/>
    <property type="project" value="TreeGrafter"/>
</dbReference>
<dbReference type="Pfam" id="PF13419">
    <property type="entry name" value="HAD_2"/>
    <property type="match status" value="1"/>
</dbReference>